<evidence type="ECO:0000256" key="11">
    <source>
        <dbReference type="PIRNR" id="PIRNR016636"/>
    </source>
</evidence>
<comment type="similarity">
    <text evidence="3 11">Belongs to the membrane-bound acyltransferase family.</text>
</comment>
<evidence type="ECO:0000256" key="9">
    <source>
        <dbReference type="ARBA" id="ARBA00023136"/>
    </source>
</evidence>
<accession>A0AA35UHI0</accession>
<keyword evidence="6 11" id="KW-0812">Transmembrane</keyword>
<feature type="transmembrane region" description="Helical" evidence="12">
    <location>
        <begin position="149"/>
        <end position="168"/>
    </location>
</feature>
<feature type="transmembrane region" description="Helical" evidence="12">
    <location>
        <begin position="119"/>
        <end position="137"/>
    </location>
</feature>
<keyword evidence="10 11" id="KW-0012">Acyltransferase</keyword>
<feature type="transmembrane region" description="Helical" evidence="12">
    <location>
        <begin position="369"/>
        <end position="386"/>
    </location>
</feature>
<evidence type="ECO:0000256" key="1">
    <source>
        <dbReference type="ARBA" id="ARBA00004651"/>
    </source>
</evidence>
<dbReference type="GO" id="GO:0005886">
    <property type="term" value="C:plasma membrane"/>
    <property type="evidence" value="ECO:0007669"/>
    <property type="project" value="UniProtKB-SubCell"/>
</dbReference>
<keyword evidence="5 11" id="KW-0808">Transferase</keyword>
<keyword evidence="8 12" id="KW-1133">Transmembrane helix</keyword>
<keyword evidence="7 11" id="KW-0016">Alginate biosynthesis</keyword>
<evidence type="ECO:0000256" key="12">
    <source>
        <dbReference type="SAM" id="Phobius"/>
    </source>
</evidence>
<dbReference type="GO" id="GO:0016746">
    <property type="term" value="F:acyltransferase activity"/>
    <property type="evidence" value="ECO:0007669"/>
    <property type="project" value="UniProtKB-KW"/>
</dbReference>
<keyword evidence="11" id="KW-0997">Cell inner membrane</keyword>
<proteinExistence type="inferred from homology"/>
<organism evidence="13 14">
    <name type="scientific">Methylococcus capsulatus</name>
    <dbReference type="NCBI Taxonomy" id="414"/>
    <lineage>
        <taxon>Bacteria</taxon>
        <taxon>Pseudomonadati</taxon>
        <taxon>Pseudomonadota</taxon>
        <taxon>Gammaproteobacteria</taxon>
        <taxon>Methylococcales</taxon>
        <taxon>Methylococcaceae</taxon>
        <taxon>Methylococcus</taxon>
    </lineage>
</organism>
<feature type="transmembrane region" description="Helical" evidence="12">
    <location>
        <begin position="6"/>
        <end position="23"/>
    </location>
</feature>
<dbReference type="PIRSF" id="PIRSF016636">
    <property type="entry name" value="AlgI_DltB"/>
    <property type="match status" value="1"/>
</dbReference>
<sequence length="515" mass="58165">MLFNSYEFLFFYLPTVLAGFYALRRHRSDLALAWLALASLFFYGWWNPKYVLLLLVSVGFNFLAGRHISLMPQGSKARRWLLAGSIAVDLVVLGYYKYANFFVRAVNDLSGAHWGFEEIVLPLGISFFTFTQIAFLVDAYRGRAREYRFVPYLLFVTYFPHLIAGPVLHHGEMMPQFSRDPGGRRIADDFATGFTLFLFGLFKKTVLADGIAPHAQQLFSAAQSQPPMFLESWTGALAYTFQLYFDFSGYSDMAIGLSLLFGIRLPVNFDSPYKATDIADFWRRWHMTLSRFLRDYLYIPLGGNRCAPWRHGLNLFVTMVLGGFWHGANWTYLAWGALHGTYLVIHRGWRSLRRRARWGADPASRPARWAGRLLTFLAVVFGWVLFRSDSLTTAGGILRGMLGLNGLALPAGLKDGALGDYLAAEGWKFSESPLLHGAGPVLWIAVLLLVSVAMPNTNEIFARFRPGLNGARVGSHEARFWQWRPDRAWALLSIVVGVAAVCAISGLSEFIYFQF</sequence>
<dbReference type="InterPro" id="IPR051085">
    <property type="entry name" value="MB_O-acyltransferase"/>
</dbReference>
<dbReference type="PIRSF" id="PIRSF500217">
    <property type="entry name" value="AlgI"/>
    <property type="match status" value="1"/>
</dbReference>
<feature type="transmembrane region" description="Helical" evidence="12">
    <location>
        <begin position="489"/>
        <end position="513"/>
    </location>
</feature>
<dbReference type="EMBL" id="OX458332">
    <property type="protein sequence ID" value="CAI8792816.1"/>
    <property type="molecule type" value="Genomic_DNA"/>
</dbReference>
<feature type="transmembrane region" description="Helical" evidence="12">
    <location>
        <begin position="434"/>
        <end position="455"/>
    </location>
</feature>
<keyword evidence="9 11" id="KW-0472">Membrane</keyword>
<dbReference type="InterPro" id="IPR028362">
    <property type="entry name" value="AlgI"/>
</dbReference>
<name>A0AA35UHI0_METCP</name>
<evidence type="ECO:0000256" key="10">
    <source>
        <dbReference type="ARBA" id="ARBA00023315"/>
    </source>
</evidence>
<dbReference type="PANTHER" id="PTHR13285:SF23">
    <property type="entry name" value="TEICHOIC ACID D-ALANYLTRANSFERASE"/>
    <property type="match status" value="1"/>
</dbReference>
<comment type="pathway">
    <text evidence="2 11">Glycan biosynthesis; alginate biosynthesis.</text>
</comment>
<feature type="transmembrane region" description="Helical" evidence="12">
    <location>
        <begin position="30"/>
        <end position="46"/>
    </location>
</feature>
<dbReference type="InterPro" id="IPR004299">
    <property type="entry name" value="MBOAT_fam"/>
</dbReference>
<reference evidence="13" key="1">
    <citation type="submission" date="2023-03" db="EMBL/GenBank/DDBJ databases">
        <authorList>
            <person name="Pearce D."/>
        </authorList>
    </citation>
    <scope>NUCLEOTIDE SEQUENCE</scope>
    <source>
        <strain evidence="13">Mc</strain>
    </source>
</reference>
<dbReference type="EC" id="2.3.1.-" evidence="11"/>
<dbReference type="PANTHER" id="PTHR13285">
    <property type="entry name" value="ACYLTRANSFERASE"/>
    <property type="match status" value="1"/>
</dbReference>
<feature type="transmembrane region" description="Helical" evidence="12">
    <location>
        <begin position="80"/>
        <end position="99"/>
    </location>
</feature>
<protein>
    <recommendedName>
        <fullName evidence="11">Probable alginate O-acetylase</fullName>
        <ecNumber evidence="11">2.3.1.-</ecNumber>
    </recommendedName>
</protein>
<comment type="subcellular location">
    <subcellularLocation>
        <location evidence="11">Cell inner membrane</location>
    </subcellularLocation>
    <subcellularLocation>
        <location evidence="1">Cell membrane</location>
        <topology evidence="1">Multi-pass membrane protein</topology>
    </subcellularLocation>
</comment>
<dbReference type="InterPro" id="IPR024194">
    <property type="entry name" value="Ac/AlaTfrase_AlgI/DltB"/>
</dbReference>
<evidence type="ECO:0000256" key="5">
    <source>
        <dbReference type="ARBA" id="ARBA00022679"/>
    </source>
</evidence>
<dbReference type="GO" id="GO:0042121">
    <property type="term" value="P:alginic acid biosynthetic process"/>
    <property type="evidence" value="ECO:0007669"/>
    <property type="project" value="UniProtKB-UniRule"/>
</dbReference>
<evidence type="ECO:0000256" key="3">
    <source>
        <dbReference type="ARBA" id="ARBA00010323"/>
    </source>
</evidence>
<evidence type="ECO:0000256" key="8">
    <source>
        <dbReference type="ARBA" id="ARBA00022989"/>
    </source>
</evidence>
<evidence type="ECO:0000256" key="6">
    <source>
        <dbReference type="ARBA" id="ARBA00022692"/>
    </source>
</evidence>
<feature type="transmembrane region" description="Helical" evidence="12">
    <location>
        <begin position="52"/>
        <end position="68"/>
    </location>
</feature>
<dbReference type="Pfam" id="PF03062">
    <property type="entry name" value="MBOAT"/>
    <property type="match status" value="1"/>
</dbReference>
<evidence type="ECO:0000256" key="2">
    <source>
        <dbReference type="ARBA" id="ARBA00005182"/>
    </source>
</evidence>
<dbReference type="RefSeq" id="WP_017364806.1">
    <property type="nucleotide sequence ID" value="NZ_OX458332.1"/>
</dbReference>
<gene>
    <name evidence="13" type="ORF">MCNOR_1419</name>
</gene>
<evidence type="ECO:0000313" key="13">
    <source>
        <dbReference type="EMBL" id="CAI8792816.1"/>
    </source>
</evidence>
<evidence type="ECO:0000256" key="7">
    <source>
        <dbReference type="ARBA" id="ARBA00022841"/>
    </source>
</evidence>
<dbReference type="AlphaFoldDB" id="A0AA35UHI0"/>
<evidence type="ECO:0000313" key="14">
    <source>
        <dbReference type="Proteomes" id="UP001158598"/>
    </source>
</evidence>
<keyword evidence="4 11" id="KW-1003">Cell membrane</keyword>
<evidence type="ECO:0000256" key="4">
    <source>
        <dbReference type="ARBA" id="ARBA00022475"/>
    </source>
</evidence>
<dbReference type="Proteomes" id="UP001158598">
    <property type="component" value="Chromosome"/>
</dbReference>